<dbReference type="Pfam" id="PF13350">
    <property type="entry name" value="Y_phosphatase3"/>
    <property type="match status" value="1"/>
</dbReference>
<dbReference type="PANTHER" id="PTHR31126:SF73">
    <property type="entry name" value="TYROSINE SPECIFIC PROTEIN PHOSPHATASES DOMAIN-CONTAINING PROTEIN"/>
    <property type="match status" value="1"/>
</dbReference>
<dbReference type="AlphaFoldDB" id="A0A2K0TEY5"/>
<dbReference type="InterPro" id="IPR029021">
    <property type="entry name" value="Prot-tyrosine_phosphatase-like"/>
</dbReference>
<dbReference type="Gene3D" id="3.90.190.10">
    <property type="entry name" value="Protein tyrosine phosphatase superfamily"/>
    <property type="match status" value="1"/>
</dbReference>
<protein>
    <recommendedName>
        <fullName evidence="1">Tyrosine specific protein phosphatases domain-containing protein</fullName>
    </recommendedName>
</protein>
<accession>A0A2K0TEY5</accession>
<dbReference type="InterPro" id="IPR026893">
    <property type="entry name" value="Tyr/Ser_Pase_IphP-type"/>
</dbReference>
<dbReference type="Proteomes" id="UP000236546">
    <property type="component" value="Unassembled WGS sequence"/>
</dbReference>
<evidence type="ECO:0000259" key="1">
    <source>
        <dbReference type="PROSITE" id="PS50056"/>
    </source>
</evidence>
<dbReference type="PROSITE" id="PS50056">
    <property type="entry name" value="TYR_PHOSPHATASE_2"/>
    <property type="match status" value="1"/>
</dbReference>
<sequence length="276" mass="30546">MASTADLDVLVKTRVTDPIPPETLFPILSTAPFVPSKSLINARDVGAVPGSNIPAGRIYRCGTLQYASQDPDALAWIGANVRRIFDLRKPEERERGPDPEIAGVENVWRAAARDYQTPSLAEFAKGDGSEAWRDQYMAVALSYAPTYKAVLEHIRDTPTEPFLFHCTAGRDRTGVLAGLLHHLAGTASDDAVRDYMLSRIGTEVARDKLIHFALESVGTTDMETPGFYNLVELRPQYWNAFVDGLTERYGGWDGYVTKELGLSEEDLNTIKKNIRS</sequence>
<dbReference type="OrthoDB" id="449382at2759"/>
<dbReference type="GO" id="GO:0004721">
    <property type="term" value="F:phosphoprotein phosphatase activity"/>
    <property type="evidence" value="ECO:0007669"/>
    <property type="project" value="InterPro"/>
</dbReference>
<dbReference type="SUPFAM" id="SSF52799">
    <property type="entry name" value="(Phosphotyrosine protein) phosphatases II"/>
    <property type="match status" value="1"/>
</dbReference>
<evidence type="ECO:0000313" key="3">
    <source>
        <dbReference type="Proteomes" id="UP000236546"/>
    </source>
</evidence>
<dbReference type="InterPro" id="IPR016130">
    <property type="entry name" value="Tyr_Pase_AS"/>
</dbReference>
<proteinExistence type="predicted"/>
<name>A0A2K0TEY5_9HYPO</name>
<dbReference type="InterPro" id="IPR000387">
    <property type="entry name" value="Tyr_Pase_dom"/>
</dbReference>
<comment type="caution">
    <text evidence="2">The sequence shown here is derived from an EMBL/GenBank/DDBJ whole genome shotgun (WGS) entry which is preliminary data.</text>
</comment>
<dbReference type="PANTHER" id="PTHR31126">
    <property type="entry name" value="TYROSINE-PROTEIN PHOSPHATASE"/>
    <property type="match status" value="1"/>
</dbReference>
<dbReference type="PROSITE" id="PS00383">
    <property type="entry name" value="TYR_PHOSPHATASE_1"/>
    <property type="match status" value="1"/>
</dbReference>
<organism evidence="2 3">
    <name type="scientific">Trichoderma gamsii</name>
    <dbReference type="NCBI Taxonomy" id="398673"/>
    <lineage>
        <taxon>Eukaryota</taxon>
        <taxon>Fungi</taxon>
        <taxon>Dikarya</taxon>
        <taxon>Ascomycota</taxon>
        <taxon>Pezizomycotina</taxon>
        <taxon>Sordariomycetes</taxon>
        <taxon>Hypocreomycetidae</taxon>
        <taxon>Hypocreales</taxon>
        <taxon>Hypocreaceae</taxon>
        <taxon>Trichoderma</taxon>
    </lineage>
</organism>
<reference evidence="2 3" key="1">
    <citation type="submission" date="2017-02" db="EMBL/GenBank/DDBJ databases">
        <title>Genomes of Trichoderma spp. with biocontrol activity.</title>
        <authorList>
            <person name="Gardiner D."/>
            <person name="Kazan K."/>
            <person name="Vos C."/>
            <person name="Harvey P."/>
        </authorList>
    </citation>
    <scope>NUCLEOTIDE SEQUENCE [LARGE SCALE GENOMIC DNA]</scope>
    <source>
        <strain evidence="2 3">A5MH</strain>
    </source>
</reference>
<feature type="domain" description="Tyrosine specific protein phosphatases" evidence="1">
    <location>
        <begin position="141"/>
        <end position="210"/>
    </location>
</feature>
<dbReference type="EMBL" id="MTYH01000036">
    <property type="protein sequence ID" value="PNP44089.1"/>
    <property type="molecule type" value="Genomic_DNA"/>
</dbReference>
<evidence type="ECO:0000313" key="2">
    <source>
        <dbReference type="EMBL" id="PNP44089.1"/>
    </source>
</evidence>
<gene>
    <name evidence="2" type="ORF">TGAMA5MH_04374</name>
</gene>